<protein>
    <submittedName>
        <fullName evidence="5">Alpha/beta hydrolase domain-containing protein 14B-like</fullName>
    </submittedName>
</protein>
<evidence type="ECO:0000313" key="4">
    <source>
        <dbReference type="Proteomes" id="UP000694865"/>
    </source>
</evidence>
<proteinExistence type="predicted"/>
<evidence type="ECO:0000256" key="2">
    <source>
        <dbReference type="ARBA" id="ARBA00022490"/>
    </source>
</evidence>
<dbReference type="Proteomes" id="UP000694865">
    <property type="component" value="Unplaced"/>
</dbReference>
<keyword evidence="3" id="KW-0812">Transmembrane</keyword>
<reference evidence="5" key="1">
    <citation type="submission" date="2025-08" db="UniProtKB">
        <authorList>
            <consortium name="RefSeq"/>
        </authorList>
    </citation>
    <scope>IDENTIFICATION</scope>
    <source>
        <tissue evidence="5">Testes</tissue>
    </source>
</reference>
<keyword evidence="4" id="KW-1185">Reference proteome</keyword>
<dbReference type="InterPro" id="IPR029058">
    <property type="entry name" value="AB_hydrolase_fold"/>
</dbReference>
<evidence type="ECO:0000256" key="3">
    <source>
        <dbReference type="SAM" id="Phobius"/>
    </source>
</evidence>
<feature type="transmembrane region" description="Helical" evidence="3">
    <location>
        <begin position="20"/>
        <end position="39"/>
    </location>
</feature>
<gene>
    <name evidence="5" type="primary">LOC100378195</name>
</gene>
<comment type="subcellular location">
    <subcellularLocation>
        <location evidence="1">Cytoplasm</location>
    </subcellularLocation>
</comment>
<accession>A0ABM0H150</accession>
<dbReference type="PANTHER" id="PTHR46197:SF3">
    <property type="entry name" value="AB HYDROLASE-1 DOMAIN-CONTAINING PROTEIN"/>
    <property type="match status" value="1"/>
</dbReference>
<evidence type="ECO:0000313" key="5">
    <source>
        <dbReference type="RefSeq" id="XP_002741876.1"/>
    </source>
</evidence>
<dbReference type="GeneID" id="100378195"/>
<name>A0ABM0H150_SACKO</name>
<organism evidence="4 5">
    <name type="scientific">Saccoglossus kowalevskii</name>
    <name type="common">Acorn worm</name>
    <dbReference type="NCBI Taxonomy" id="10224"/>
    <lineage>
        <taxon>Eukaryota</taxon>
        <taxon>Metazoa</taxon>
        <taxon>Hemichordata</taxon>
        <taxon>Enteropneusta</taxon>
        <taxon>Harrimaniidae</taxon>
        <taxon>Saccoglossus</taxon>
    </lineage>
</organism>
<dbReference type="RefSeq" id="XP_002741876.1">
    <property type="nucleotide sequence ID" value="XM_002741830.1"/>
</dbReference>
<dbReference type="PANTHER" id="PTHR46197">
    <property type="entry name" value="PROTEIN ABHD14B-LIKE"/>
    <property type="match status" value="1"/>
</dbReference>
<keyword evidence="3" id="KW-1133">Transmembrane helix</keyword>
<evidence type="ECO:0000256" key="1">
    <source>
        <dbReference type="ARBA" id="ARBA00004496"/>
    </source>
</evidence>
<keyword evidence="3" id="KW-0472">Membrane</keyword>
<dbReference type="Gene3D" id="3.40.50.1820">
    <property type="entry name" value="alpha/beta hydrolase"/>
    <property type="match status" value="1"/>
</dbReference>
<dbReference type="SUPFAM" id="SSF53474">
    <property type="entry name" value="alpha/beta-Hydrolases"/>
    <property type="match status" value="1"/>
</dbReference>
<keyword evidence="2" id="KW-0963">Cytoplasm</keyword>
<sequence>MPRPQVSTMATLTRNNTSLTTLVGLFGVTLVLYFTYSYFASSSSSSIRKSNLADIERMASDFIARDFSVAEIPSEMLTNKEDPDIMVIASEVNIEGATGNLFCREAWDKSRDGAYEGNVLLLHGAAFSAQTWLDLGTLHQLAKIGYRAVAIDLPGFGMSHSLTYSGDPAQFLLNVMKTLNIFRPVIISPSVSGEYSLPLVLKHPDVVRGYVPVAPVGTSKFTVDEYRQCHVPTLIIYGDQDETLGPESVTNLKNLPINHIEIMEHAKHPAYIDQPERWHKLLYSFMRSIPK</sequence>